<gene>
    <name evidence="2" type="ORF">HMPREF9123_2690</name>
</gene>
<evidence type="ECO:0000313" key="3">
    <source>
        <dbReference type="Proteomes" id="UP000004105"/>
    </source>
</evidence>
<evidence type="ECO:0000256" key="1">
    <source>
        <dbReference type="SAM" id="MobiDB-lite"/>
    </source>
</evidence>
<name>F2BG33_9NEIS</name>
<protein>
    <submittedName>
        <fullName evidence="2">Uncharacterized protein</fullName>
    </submittedName>
</protein>
<dbReference type="RefSeq" id="WP_007343695.1">
    <property type="nucleotide sequence ID" value="NZ_GL878494.1"/>
</dbReference>
<organism evidence="2 3">
    <name type="scientific">Neisseria bacilliformis ATCC BAA-1200</name>
    <dbReference type="NCBI Taxonomy" id="888742"/>
    <lineage>
        <taxon>Bacteria</taxon>
        <taxon>Pseudomonadati</taxon>
        <taxon>Pseudomonadota</taxon>
        <taxon>Betaproteobacteria</taxon>
        <taxon>Neisseriales</taxon>
        <taxon>Neisseriaceae</taxon>
        <taxon>Neisseria</taxon>
    </lineage>
</organism>
<feature type="compositionally biased region" description="Polar residues" evidence="1">
    <location>
        <begin position="104"/>
        <end position="119"/>
    </location>
</feature>
<dbReference type="Proteomes" id="UP000004105">
    <property type="component" value="Unassembled WGS sequence"/>
</dbReference>
<reference evidence="2 3" key="1">
    <citation type="submission" date="2011-02" db="EMBL/GenBank/DDBJ databases">
        <authorList>
            <person name="Muzny D."/>
            <person name="Qin X."/>
            <person name="Deng J."/>
            <person name="Jiang H."/>
            <person name="Liu Y."/>
            <person name="Qu J."/>
            <person name="Song X.-Z."/>
            <person name="Zhang L."/>
            <person name="Thornton R."/>
            <person name="Coyle M."/>
            <person name="Francisco L."/>
            <person name="Jackson L."/>
            <person name="Javaid M."/>
            <person name="Korchina V."/>
            <person name="Kovar C."/>
            <person name="Mata R."/>
            <person name="Mathew T."/>
            <person name="Ngo R."/>
            <person name="Nguyen L."/>
            <person name="Nguyen N."/>
            <person name="Okwuonu G."/>
            <person name="Ongeri F."/>
            <person name="Pham C."/>
            <person name="Simmons D."/>
            <person name="Wilczek-Boney K."/>
            <person name="Hale W."/>
            <person name="Jakkamsetti A."/>
            <person name="Pham P."/>
            <person name="Ruth R."/>
            <person name="San Lucas F."/>
            <person name="Warren J."/>
            <person name="Zhang J."/>
            <person name="Zhao Z."/>
            <person name="Zhou C."/>
            <person name="Zhu D."/>
            <person name="Lee S."/>
            <person name="Bess C."/>
            <person name="Blankenburg K."/>
            <person name="Forbes L."/>
            <person name="Fu Q."/>
            <person name="Gubbala S."/>
            <person name="Hirani K."/>
            <person name="Jayaseelan J.C."/>
            <person name="Lara F."/>
            <person name="Munidasa M."/>
            <person name="Palculict T."/>
            <person name="Patil S."/>
            <person name="Pu L.-L."/>
            <person name="Saada N."/>
            <person name="Tang L."/>
            <person name="Weissenberger G."/>
            <person name="Zhu Y."/>
            <person name="Hemphill L."/>
            <person name="Shang Y."/>
            <person name="Youmans B."/>
            <person name="Ayvaz T."/>
            <person name="Ross M."/>
            <person name="Santibanez J."/>
            <person name="Aqrawi P."/>
            <person name="Gross S."/>
            <person name="Joshi V."/>
            <person name="Fowler G."/>
            <person name="Nazareth L."/>
            <person name="Reid J."/>
            <person name="Worley K."/>
            <person name="Petrosino J."/>
            <person name="Highlander S."/>
            <person name="Gibbs R."/>
        </authorList>
    </citation>
    <scope>NUCLEOTIDE SEQUENCE [LARGE SCALE GENOMIC DNA]</scope>
    <source>
        <strain evidence="2 3">ATCC BAA-1200</strain>
    </source>
</reference>
<dbReference type="EMBL" id="AFAY01000053">
    <property type="protein sequence ID" value="EGF07154.1"/>
    <property type="molecule type" value="Genomic_DNA"/>
</dbReference>
<sequence length="119" mass="13819">MNEHLEKLEARVYQLTQKFDTLLGENRKQQIENVRLKAEQKRRDDQHQAAVDELSEALLVQVDKLKENLQSKIDKLEAENRAYRALLEQAAAEIRRVLARLPQQRPSENETGNSKGTNE</sequence>
<accession>F2BG33</accession>
<feature type="region of interest" description="Disordered" evidence="1">
    <location>
        <begin position="98"/>
        <end position="119"/>
    </location>
</feature>
<dbReference type="AlphaFoldDB" id="F2BG33"/>
<evidence type="ECO:0000313" key="2">
    <source>
        <dbReference type="EMBL" id="EGF07154.1"/>
    </source>
</evidence>
<comment type="caution">
    <text evidence="2">The sequence shown here is derived from an EMBL/GenBank/DDBJ whole genome shotgun (WGS) entry which is preliminary data.</text>
</comment>
<dbReference type="HOGENOM" id="CLU_169631_0_0_4"/>
<dbReference type="STRING" id="267212.GCA_001063965_00946"/>
<dbReference type="OrthoDB" id="8611234at2"/>
<keyword evidence="3" id="KW-1185">Reference proteome</keyword>
<proteinExistence type="predicted"/>